<gene>
    <name evidence="4" type="ORF">T265_11112</name>
</gene>
<keyword evidence="2" id="KW-0813">Transport</keyword>
<dbReference type="SUPFAM" id="SSF160527">
    <property type="entry name" value="V-type ATPase subunit E-like"/>
    <property type="match status" value="1"/>
</dbReference>
<comment type="similarity">
    <text evidence="1">Belongs to the V-ATPase E subunit family.</text>
</comment>
<accession>A0A074Z057</accession>
<dbReference type="CTD" id="20325280"/>
<dbReference type="GO" id="GO:0046961">
    <property type="term" value="F:proton-transporting ATPase activity, rotational mechanism"/>
    <property type="evidence" value="ECO:0007669"/>
    <property type="project" value="InterPro"/>
</dbReference>
<evidence type="ECO:0000256" key="1">
    <source>
        <dbReference type="ARBA" id="ARBA00005901"/>
    </source>
</evidence>
<evidence type="ECO:0000256" key="2">
    <source>
        <dbReference type="ARBA" id="ARBA00022448"/>
    </source>
</evidence>
<dbReference type="KEGG" id="ovi:T265_11112"/>
<dbReference type="PANTHER" id="PTHR45715">
    <property type="entry name" value="ATPASE H+-TRANSPORTING V1 SUBUNIT E1A-RELATED"/>
    <property type="match status" value="1"/>
</dbReference>
<evidence type="ECO:0000313" key="4">
    <source>
        <dbReference type="EMBL" id="KER20303.1"/>
    </source>
</evidence>
<evidence type="ECO:0000313" key="5">
    <source>
        <dbReference type="Proteomes" id="UP000054324"/>
    </source>
</evidence>
<organism evidence="4 5">
    <name type="scientific">Opisthorchis viverrini</name>
    <name type="common">Southeast Asian liver fluke</name>
    <dbReference type="NCBI Taxonomy" id="6198"/>
    <lineage>
        <taxon>Eukaryota</taxon>
        <taxon>Metazoa</taxon>
        <taxon>Spiralia</taxon>
        <taxon>Lophotrochozoa</taxon>
        <taxon>Platyhelminthes</taxon>
        <taxon>Trematoda</taxon>
        <taxon>Digenea</taxon>
        <taxon>Opisthorchiida</taxon>
        <taxon>Opisthorchiata</taxon>
        <taxon>Opisthorchiidae</taxon>
        <taxon>Opisthorchis</taxon>
    </lineage>
</organism>
<evidence type="ECO:0000256" key="3">
    <source>
        <dbReference type="ARBA" id="ARBA00023065"/>
    </source>
</evidence>
<protein>
    <recommendedName>
        <fullName evidence="6">V-type proton ATPase subunit E</fullName>
    </recommendedName>
</protein>
<dbReference type="STRING" id="6198.A0A074Z057"/>
<dbReference type="Pfam" id="PF01991">
    <property type="entry name" value="vATP-synt_E"/>
    <property type="match status" value="1"/>
</dbReference>
<dbReference type="GeneID" id="20325280"/>
<dbReference type="GO" id="GO:0033178">
    <property type="term" value="C:proton-transporting two-sector ATPase complex, catalytic domain"/>
    <property type="evidence" value="ECO:0007669"/>
    <property type="project" value="InterPro"/>
</dbReference>
<evidence type="ECO:0008006" key="6">
    <source>
        <dbReference type="Google" id="ProtNLM"/>
    </source>
</evidence>
<dbReference type="RefSeq" id="XP_009175942.1">
    <property type="nucleotide sequence ID" value="XM_009177678.1"/>
</dbReference>
<dbReference type="InterPro" id="IPR038495">
    <property type="entry name" value="ATPase_E_C"/>
</dbReference>
<dbReference type="Proteomes" id="UP000054324">
    <property type="component" value="Unassembled WGS sequence"/>
</dbReference>
<dbReference type="InterPro" id="IPR002842">
    <property type="entry name" value="ATPase_V1_Esu"/>
</dbReference>
<reference evidence="4 5" key="1">
    <citation type="submission" date="2013-11" db="EMBL/GenBank/DDBJ databases">
        <title>Opisthorchis viverrini - life in the bile duct.</title>
        <authorList>
            <person name="Young N.D."/>
            <person name="Nagarajan N."/>
            <person name="Lin S.J."/>
            <person name="Korhonen P.K."/>
            <person name="Jex A.R."/>
            <person name="Hall R.S."/>
            <person name="Safavi-Hemami H."/>
            <person name="Kaewkong W."/>
            <person name="Bertrand D."/>
            <person name="Gao S."/>
            <person name="Seet Q."/>
            <person name="Wongkham S."/>
            <person name="Teh B.T."/>
            <person name="Wongkham C."/>
            <person name="Intapan P.M."/>
            <person name="Maleewong W."/>
            <person name="Yang X."/>
            <person name="Hu M."/>
            <person name="Wang Z."/>
            <person name="Hofmann A."/>
            <person name="Sternberg P.W."/>
            <person name="Tan P."/>
            <person name="Wang J."/>
            <person name="Gasser R.B."/>
        </authorList>
    </citation>
    <scope>NUCLEOTIDE SEQUENCE [LARGE SCALE GENOMIC DNA]</scope>
</reference>
<keyword evidence="5" id="KW-1185">Reference proteome</keyword>
<sequence>MKQLYSASRLFSIDWLHLQDEIPQESQISSHYQQDFLCFSLFQLLEPEAIVKCRKVDRDLVQSILPACLQNYEQQTRSKCTVTISNDCLPDTCAGGVELSNKDGRIRVVNTLESRLEQIGEQMMPQLREILFGVNENRKFRD</sequence>
<dbReference type="Gene3D" id="3.30.2320.30">
    <property type="entry name" value="ATP synthase, E subunit, C-terminal"/>
    <property type="match status" value="1"/>
</dbReference>
<name>A0A074Z057_OPIVI</name>
<keyword evidence="3" id="KW-0406">Ion transport</keyword>
<dbReference type="AlphaFoldDB" id="A0A074Z057"/>
<proteinExistence type="inferred from homology"/>
<dbReference type="OrthoDB" id="10263003at2759"/>
<dbReference type="EMBL" id="KL597069">
    <property type="protein sequence ID" value="KER20303.1"/>
    <property type="molecule type" value="Genomic_DNA"/>
</dbReference>